<dbReference type="Pfam" id="PF12833">
    <property type="entry name" value="HTH_18"/>
    <property type="match status" value="1"/>
</dbReference>
<dbReference type="InterPro" id="IPR037923">
    <property type="entry name" value="HTH-like"/>
</dbReference>
<dbReference type="SUPFAM" id="SSF51215">
    <property type="entry name" value="Regulatory protein AraC"/>
    <property type="match status" value="1"/>
</dbReference>
<sequence length="308" mass="36835">MLVSKLPINQYYEQKKHLLPYRYFHTKVKNGRPDILFHWHPELEVSYIYEGTARYHIDYDFFNSQEGDIILVRPNGMHSIHPINKEKHIMDTFQFHLDMIGLSNVDQVSLHYLQPLQNSVYKFVHCIKPNMPGYTEIKKTLFDIFQLAKVESRHFEILLKSKLHEFIYLLYFHRYVVRKTTDDTYRKNEKIRQLIDYINNNYHQNLTIDFLADFIGYSKTHFMTVFKQHTGTSCTEFVIQVRLSKACELLVNSTNSILEIANEVGFNNLSNFNRQFKSYYLLTPSQYRKKFSKPKESRTLINPPKIKK</sequence>
<dbReference type="InterPro" id="IPR018060">
    <property type="entry name" value="HTH_AraC"/>
</dbReference>
<reference evidence="5" key="2">
    <citation type="submission" date="2023-03" db="EMBL/GenBank/DDBJ databases">
        <authorList>
            <person name="Shen W."/>
            <person name="Cai J."/>
        </authorList>
    </citation>
    <scope>NUCLEOTIDE SEQUENCE</scope>
    <source>
        <strain evidence="5">P82-2</strain>
    </source>
</reference>
<evidence type="ECO:0000256" key="1">
    <source>
        <dbReference type="ARBA" id="ARBA00023015"/>
    </source>
</evidence>
<name>A0A854WL92_9STRE</name>
<feature type="domain" description="HTH araC/xylS-type" evidence="4">
    <location>
        <begin position="192"/>
        <end position="290"/>
    </location>
</feature>
<dbReference type="InterPro" id="IPR003313">
    <property type="entry name" value="AraC-bd"/>
</dbReference>
<dbReference type="Proteomes" id="UP000217465">
    <property type="component" value="Unassembled WGS sequence"/>
</dbReference>
<gene>
    <name evidence="6" type="primary">tetD_2</name>
    <name evidence="6" type="ORF">A9Y57_00996</name>
    <name evidence="5" type="ORF">P7G31_03340</name>
</gene>
<evidence type="ECO:0000313" key="7">
    <source>
        <dbReference type="Proteomes" id="UP000217465"/>
    </source>
</evidence>
<keyword evidence="2" id="KW-0238">DNA-binding</keyword>
<dbReference type="EMBL" id="JARQAG010000003">
    <property type="protein sequence ID" value="MDT2731287.1"/>
    <property type="molecule type" value="Genomic_DNA"/>
</dbReference>
<evidence type="ECO:0000313" key="5">
    <source>
        <dbReference type="EMBL" id="MDT2731287.1"/>
    </source>
</evidence>
<dbReference type="InterPro" id="IPR020449">
    <property type="entry name" value="Tscrpt_reg_AraC-type_HTH"/>
</dbReference>
<comment type="caution">
    <text evidence="6">The sequence shown here is derived from an EMBL/GenBank/DDBJ whole genome shotgun (WGS) entry which is preliminary data.</text>
</comment>
<dbReference type="GO" id="GO:0043565">
    <property type="term" value="F:sequence-specific DNA binding"/>
    <property type="evidence" value="ECO:0007669"/>
    <property type="project" value="InterPro"/>
</dbReference>
<dbReference type="RefSeq" id="WP_003106784.1">
    <property type="nucleotide sequence ID" value="NZ_CBCPIC010000007.1"/>
</dbReference>
<dbReference type="GO" id="GO:0003700">
    <property type="term" value="F:DNA-binding transcription factor activity"/>
    <property type="evidence" value="ECO:0007669"/>
    <property type="project" value="InterPro"/>
</dbReference>
<evidence type="ECO:0000256" key="3">
    <source>
        <dbReference type="ARBA" id="ARBA00023163"/>
    </source>
</evidence>
<evidence type="ECO:0000259" key="4">
    <source>
        <dbReference type="PROSITE" id="PS01124"/>
    </source>
</evidence>
<dbReference type="InterPro" id="IPR014710">
    <property type="entry name" value="RmlC-like_jellyroll"/>
</dbReference>
<evidence type="ECO:0000256" key="2">
    <source>
        <dbReference type="ARBA" id="ARBA00023125"/>
    </source>
</evidence>
<accession>A0A854WL92</accession>
<keyword evidence="1" id="KW-0805">Transcription regulation</keyword>
<dbReference type="AlphaFoldDB" id="A0A854WL92"/>
<dbReference type="PANTHER" id="PTHR43280">
    <property type="entry name" value="ARAC-FAMILY TRANSCRIPTIONAL REGULATOR"/>
    <property type="match status" value="1"/>
</dbReference>
<dbReference type="Pfam" id="PF02311">
    <property type="entry name" value="AraC_binding"/>
    <property type="match status" value="1"/>
</dbReference>
<dbReference type="PANTHER" id="PTHR43280:SF27">
    <property type="entry name" value="TRANSCRIPTIONAL REGULATOR MTLR"/>
    <property type="match status" value="1"/>
</dbReference>
<reference evidence="6 7" key="1">
    <citation type="submission" date="2016-06" db="EMBL/GenBank/DDBJ databases">
        <authorList>
            <person name="Haines A.N."/>
            <person name="Council K.R."/>
        </authorList>
    </citation>
    <scope>NUCLEOTIDE SEQUENCE [LARGE SCALE GENOMIC DNA]</scope>
    <source>
        <strain evidence="6 7">SP158-29</strain>
    </source>
</reference>
<dbReference type="CDD" id="cd02208">
    <property type="entry name" value="cupin_RmlC-like"/>
    <property type="match status" value="1"/>
</dbReference>
<dbReference type="PROSITE" id="PS01124">
    <property type="entry name" value="HTH_ARAC_FAMILY_2"/>
    <property type="match status" value="1"/>
</dbReference>
<dbReference type="SMART" id="SM00342">
    <property type="entry name" value="HTH_ARAC"/>
    <property type="match status" value="1"/>
</dbReference>
<dbReference type="InterPro" id="IPR009057">
    <property type="entry name" value="Homeodomain-like_sf"/>
</dbReference>
<dbReference type="Proteomes" id="UP001180515">
    <property type="component" value="Unassembled WGS sequence"/>
</dbReference>
<evidence type="ECO:0000313" key="6">
    <source>
        <dbReference type="EMBL" id="PCH12281.1"/>
    </source>
</evidence>
<dbReference type="PRINTS" id="PR00032">
    <property type="entry name" value="HTHARAC"/>
</dbReference>
<dbReference type="Gene3D" id="1.10.10.60">
    <property type="entry name" value="Homeodomain-like"/>
    <property type="match status" value="2"/>
</dbReference>
<protein>
    <submittedName>
        <fullName evidence="5">AraC family transcriptional regulator</fullName>
    </submittedName>
    <submittedName>
        <fullName evidence="6">Transposon Tn10 TetD protein</fullName>
    </submittedName>
</protein>
<proteinExistence type="predicted"/>
<dbReference type="Gene3D" id="2.60.120.10">
    <property type="entry name" value="Jelly Rolls"/>
    <property type="match status" value="1"/>
</dbReference>
<organism evidence="6 7">
    <name type="scientific">Streptococcus parauberis</name>
    <dbReference type="NCBI Taxonomy" id="1348"/>
    <lineage>
        <taxon>Bacteria</taxon>
        <taxon>Bacillati</taxon>
        <taxon>Bacillota</taxon>
        <taxon>Bacilli</taxon>
        <taxon>Lactobacillales</taxon>
        <taxon>Streptococcaceae</taxon>
        <taxon>Streptococcus</taxon>
    </lineage>
</organism>
<dbReference type="SUPFAM" id="SSF46689">
    <property type="entry name" value="Homeodomain-like"/>
    <property type="match status" value="2"/>
</dbReference>
<dbReference type="EMBL" id="NSGR01000008">
    <property type="protein sequence ID" value="PCH12281.1"/>
    <property type="molecule type" value="Genomic_DNA"/>
</dbReference>
<keyword evidence="3" id="KW-0804">Transcription</keyword>